<dbReference type="NCBIfam" id="TIGR04056">
    <property type="entry name" value="OMP_RagA_SusC"/>
    <property type="match status" value="1"/>
</dbReference>
<dbReference type="InterPro" id="IPR008969">
    <property type="entry name" value="CarboxyPept-like_regulatory"/>
</dbReference>
<evidence type="ECO:0000313" key="9">
    <source>
        <dbReference type="EMBL" id="MBB6057366.1"/>
    </source>
</evidence>
<evidence type="ECO:0000313" key="10">
    <source>
        <dbReference type="Proteomes" id="UP000532746"/>
    </source>
</evidence>
<dbReference type="Proteomes" id="UP000532746">
    <property type="component" value="Unassembled WGS sequence"/>
</dbReference>
<dbReference type="Gene3D" id="2.60.40.1120">
    <property type="entry name" value="Carboxypeptidase-like, regulatory domain"/>
    <property type="match status" value="1"/>
</dbReference>
<protein>
    <submittedName>
        <fullName evidence="9">TonB-linked SusC/RagA family outer membrane protein</fullName>
    </submittedName>
</protein>
<evidence type="ECO:0000256" key="1">
    <source>
        <dbReference type="ARBA" id="ARBA00004571"/>
    </source>
</evidence>
<evidence type="ECO:0000256" key="7">
    <source>
        <dbReference type="PROSITE-ProRule" id="PRU01360"/>
    </source>
</evidence>
<comment type="caution">
    <text evidence="9">The sequence shown here is derived from an EMBL/GenBank/DDBJ whole genome shotgun (WGS) entry which is preliminary data.</text>
</comment>
<name>A0A7W9WAI3_9BACT</name>
<keyword evidence="10" id="KW-1185">Reference proteome</keyword>
<keyword evidence="2 7" id="KW-0813">Transport</keyword>
<accession>A0A7W9WAI3</accession>
<dbReference type="SUPFAM" id="SSF56935">
    <property type="entry name" value="Porins"/>
    <property type="match status" value="1"/>
</dbReference>
<dbReference type="NCBIfam" id="TIGR04057">
    <property type="entry name" value="SusC_RagA_signa"/>
    <property type="match status" value="1"/>
</dbReference>
<dbReference type="EMBL" id="JACHGG010000001">
    <property type="protein sequence ID" value="MBB6057366.1"/>
    <property type="molecule type" value="Genomic_DNA"/>
</dbReference>
<gene>
    <name evidence="9" type="ORF">HNQ93_000196</name>
</gene>
<dbReference type="Gene3D" id="2.170.130.10">
    <property type="entry name" value="TonB-dependent receptor, plug domain"/>
    <property type="match status" value="1"/>
</dbReference>
<evidence type="ECO:0000259" key="8">
    <source>
        <dbReference type="Pfam" id="PF07715"/>
    </source>
</evidence>
<dbReference type="Pfam" id="PF13715">
    <property type="entry name" value="CarbopepD_reg_2"/>
    <property type="match status" value="1"/>
</dbReference>
<keyword evidence="4 7" id="KW-0812">Transmembrane</keyword>
<evidence type="ECO:0000256" key="4">
    <source>
        <dbReference type="ARBA" id="ARBA00022692"/>
    </source>
</evidence>
<dbReference type="AlphaFoldDB" id="A0A7W9WAI3"/>
<dbReference type="InterPro" id="IPR037066">
    <property type="entry name" value="Plug_dom_sf"/>
</dbReference>
<keyword evidence="3 7" id="KW-1134">Transmembrane beta strand</keyword>
<dbReference type="InterPro" id="IPR039426">
    <property type="entry name" value="TonB-dep_rcpt-like"/>
</dbReference>
<evidence type="ECO:0000256" key="2">
    <source>
        <dbReference type="ARBA" id="ARBA00022448"/>
    </source>
</evidence>
<sequence length="1069" mass="114487">MRKSLLMGLPLAALSVVQGVAQTRSVSGRVTDRTTGEGLPGVTVLLKGSNNGISTNSDGTYTLTVPAGDGTLVFSSIGFITVERPIGTDTQINVGLAADTKQLSEVVVTALGIQRESRALGYAVAEVKSQQVVQKSEPDVLRTLQGKVAGVNIVGANGAPGSATRITIRGSSSLNGDNQPLFIVDGVPYDNQQTNSDNSLTRGSSYSNRAADIDPNNIESVNVLKGMAAAALYGNRAANGVIVITTKTGSGKRGDKGIRVGYNTSYSVEKVANLPDYQNKYGSGANFVYSAANGSWGPAFGSAQAPVDVLHPLSGIAAFPEFQGARYPYKAFENNVKDFFNTGSLYENSINVSGTGENTTFGAVLSRSDQKGMIPESKFNRTSLSAGGSGQFSKLRIGANITYSNTDQQGPQLGANNAIGNASAFGRMMFIPRNMDLTGLPYENPLTRASQFAWLTGQADNPYWSTRYNSYTSRVDRVVNSLNLSYDITNWLSASFVGGLNTYTDNRRSVLRPGSVGAGGLGEIIQDYIRNTELEGTALLTANRDLTEDISLKAIVGANANQRKFEASSVVGSNYITFDIDDITNTTKVAQNGSAITKRRLAGVLADVTLGYKDFFYLNGTARNEFTSTLSKNNRSFFYPSVSASLIFTEAFGIESNVLNLGKVRAGFAKAGKDASPYVINNRFGLNPFFGNNAGGTGFPFNGLPGAAISGAIGNLDLQPEFSKELEFGTDLNFFKDRVVLSATYYDKRSTSQISNVPLAYATGFTSYVTNFGEISNKGFEGTLTLIPVDAGGFRWTSFTTFTRNRNIIEELREGTEQVLLGGNFFSDPQAVHRPGQPYGQILGSVAARDPQSGKVLINAANGTIIRSLTPGIIGNPNPDYIFGFTNTFTYKGLTLEGVIDFRKGGDVYSTTLASLMGRGVTQDTEDREKTLVIDGVYGNPNTQQPTLAQDGSTIRNVTAITLNDYYFGTGSAALSGPSEFSVYDGTTVRLREVTLGYSLPTSILEKTPFRGVTLSLSGRNLWWFSPNVPKHSNFDPETNTYGASNAQGFEYTNAPTSRRYGVNLRVNF</sequence>
<dbReference type="SUPFAM" id="SSF49464">
    <property type="entry name" value="Carboxypeptidase regulatory domain-like"/>
    <property type="match status" value="1"/>
</dbReference>
<dbReference type="InterPro" id="IPR012910">
    <property type="entry name" value="Plug_dom"/>
</dbReference>
<comment type="similarity">
    <text evidence="7">Belongs to the TonB-dependent receptor family.</text>
</comment>
<dbReference type="Gene3D" id="2.40.170.20">
    <property type="entry name" value="TonB-dependent receptor, beta-barrel domain"/>
    <property type="match status" value="1"/>
</dbReference>
<organism evidence="9 10">
    <name type="scientific">Hymenobacter luteus</name>
    <dbReference type="NCBI Taxonomy" id="1411122"/>
    <lineage>
        <taxon>Bacteria</taxon>
        <taxon>Pseudomonadati</taxon>
        <taxon>Bacteroidota</taxon>
        <taxon>Cytophagia</taxon>
        <taxon>Cytophagales</taxon>
        <taxon>Hymenobacteraceae</taxon>
        <taxon>Hymenobacter</taxon>
    </lineage>
</organism>
<dbReference type="Pfam" id="PF07715">
    <property type="entry name" value="Plug"/>
    <property type="match status" value="1"/>
</dbReference>
<dbReference type="GO" id="GO:0009279">
    <property type="term" value="C:cell outer membrane"/>
    <property type="evidence" value="ECO:0007669"/>
    <property type="project" value="UniProtKB-SubCell"/>
</dbReference>
<dbReference type="InterPro" id="IPR023996">
    <property type="entry name" value="TonB-dep_OMP_SusC/RagA"/>
</dbReference>
<dbReference type="InterPro" id="IPR036942">
    <property type="entry name" value="Beta-barrel_TonB_sf"/>
</dbReference>
<proteinExistence type="inferred from homology"/>
<dbReference type="PROSITE" id="PS52016">
    <property type="entry name" value="TONB_DEPENDENT_REC_3"/>
    <property type="match status" value="1"/>
</dbReference>
<keyword evidence="5 7" id="KW-0472">Membrane</keyword>
<feature type="domain" description="TonB-dependent receptor plug" evidence="8">
    <location>
        <begin position="121"/>
        <end position="241"/>
    </location>
</feature>
<comment type="subcellular location">
    <subcellularLocation>
        <location evidence="1 7">Cell outer membrane</location>
        <topology evidence="1 7">Multi-pass membrane protein</topology>
    </subcellularLocation>
</comment>
<evidence type="ECO:0000256" key="6">
    <source>
        <dbReference type="ARBA" id="ARBA00023237"/>
    </source>
</evidence>
<evidence type="ECO:0000256" key="3">
    <source>
        <dbReference type="ARBA" id="ARBA00022452"/>
    </source>
</evidence>
<evidence type="ECO:0000256" key="5">
    <source>
        <dbReference type="ARBA" id="ARBA00023136"/>
    </source>
</evidence>
<reference evidence="9 10" key="1">
    <citation type="submission" date="2020-08" db="EMBL/GenBank/DDBJ databases">
        <title>Genomic Encyclopedia of Type Strains, Phase IV (KMG-IV): sequencing the most valuable type-strain genomes for metagenomic binning, comparative biology and taxonomic classification.</title>
        <authorList>
            <person name="Goeker M."/>
        </authorList>
    </citation>
    <scope>NUCLEOTIDE SEQUENCE [LARGE SCALE GENOMIC DNA]</scope>
    <source>
        <strain evidence="9 10">DSM 26718</strain>
    </source>
</reference>
<dbReference type="InterPro" id="IPR023997">
    <property type="entry name" value="TonB-dep_OMP_SusC/RagA_CS"/>
</dbReference>
<dbReference type="RefSeq" id="WP_183402368.1">
    <property type="nucleotide sequence ID" value="NZ_JACHGG010000001.1"/>
</dbReference>
<keyword evidence="6 7" id="KW-0998">Cell outer membrane</keyword>